<dbReference type="InterPro" id="IPR029063">
    <property type="entry name" value="SAM-dependent_MTases_sf"/>
</dbReference>
<keyword evidence="7" id="KW-1185">Reference proteome</keyword>
<dbReference type="GO" id="GO:0005737">
    <property type="term" value="C:cytoplasm"/>
    <property type="evidence" value="ECO:0007669"/>
    <property type="project" value="TreeGrafter"/>
</dbReference>
<dbReference type="GO" id="GO:0032259">
    <property type="term" value="P:methylation"/>
    <property type="evidence" value="ECO:0007669"/>
    <property type="project" value="UniProtKB-KW"/>
</dbReference>
<protein>
    <recommendedName>
        <fullName evidence="4">Methyltransferase</fullName>
        <ecNumber evidence="4">2.1.1.-</ecNumber>
    </recommendedName>
</protein>
<name>A0A6C2YP59_9BACT</name>
<evidence type="ECO:0000256" key="3">
    <source>
        <dbReference type="ARBA" id="ARBA00022679"/>
    </source>
</evidence>
<dbReference type="Pfam" id="PF01555">
    <property type="entry name" value="N6_N4_Mtase"/>
    <property type="match status" value="1"/>
</dbReference>
<evidence type="ECO:0000256" key="2">
    <source>
        <dbReference type="ARBA" id="ARBA00022603"/>
    </source>
</evidence>
<dbReference type="EMBL" id="LR593887">
    <property type="protein sequence ID" value="VTS03330.1"/>
    <property type="molecule type" value="Genomic_DNA"/>
</dbReference>
<dbReference type="AlphaFoldDB" id="A0A6C2YP59"/>
<dbReference type="CDD" id="cd02440">
    <property type="entry name" value="AdoMet_MTases"/>
    <property type="match status" value="1"/>
</dbReference>
<proteinExistence type="inferred from homology"/>
<dbReference type="GO" id="GO:0009007">
    <property type="term" value="F:site-specific DNA-methyltransferase (adenine-specific) activity"/>
    <property type="evidence" value="ECO:0007669"/>
    <property type="project" value="TreeGrafter"/>
</dbReference>
<dbReference type="InParanoid" id="A0A6C2YP59"/>
<accession>A0A6C2YP59</accession>
<evidence type="ECO:0000313" key="6">
    <source>
        <dbReference type="EMBL" id="VIP03081.1"/>
    </source>
</evidence>
<dbReference type="PANTHER" id="PTHR13370">
    <property type="entry name" value="RNA METHYLASE-RELATED"/>
    <property type="match status" value="1"/>
</dbReference>
<sequence>MSLPQATVIHGKSEEILPTLSPASVDAIVTDPPYGLSFMGRDWDAAPPSEQIWQRALSVLKPGGHMLVFGGTRTFHRLGCAIENAGFQIRDCLMWLYGCSFPKSHNISKALDKAHPEKELGPVIATKVVCDSSKGGRPGFTGATHSPTFTRVKRVVEVREPASDEAKRWKGWGTALKPGWEPIFLVRKPCVGTVADNVRQFGTGGINIDGCRLPGDDPEGPMRWPANVMHDGSAEATAGMGAAARYFYSAKITAKDRGDGNNHPTVKPTGLMRWLCRLITPPGGTVLDPFTGSGSTGKAAILEGFHFTGIEQDPNYVTIARRRIDAELSEQRTW</sequence>
<dbReference type="GO" id="GO:0003677">
    <property type="term" value="F:DNA binding"/>
    <property type="evidence" value="ECO:0007669"/>
    <property type="project" value="InterPro"/>
</dbReference>
<reference evidence="6" key="1">
    <citation type="submission" date="2019-04" db="EMBL/GenBank/DDBJ databases">
        <authorList>
            <consortium name="Science for Life Laboratories"/>
        </authorList>
    </citation>
    <scope>NUCLEOTIDE SEQUENCE</scope>
    <source>
        <strain evidence="6">MBLW1</strain>
    </source>
</reference>
<keyword evidence="2 6" id="KW-0489">Methyltransferase</keyword>
<dbReference type="EMBL" id="LR586016">
    <property type="protein sequence ID" value="VIP03081.1"/>
    <property type="molecule type" value="Genomic_DNA"/>
</dbReference>
<evidence type="ECO:0000256" key="4">
    <source>
        <dbReference type="RuleBase" id="RU362026"/>
    </source>
</evidence>
<dbReference type="PROSITE" id="PS00092">
    <property type="entry name" value="N6_MTASE"/>
    <property type="match status" value="1"/>
</dbReference>
<dbReference type="Gene3D" id="3.40.50.150">
    <property type="entry name" value="Vaccinia Virus protein VP39"/>
    <property type="match status" value="1"/>
</dbReference>
<dbReference type="InterPro" id="IPR002052">
    <property type="entry name" value="DNA_methylase_N6_adenine_CS"/>
</dbReference>
<dbReference type="RefSeq" id="WP_162658190.1">
    <property type="nucleotide sequence ID" value="NZ_LR593887.1"/>
</dbReference>
<dbReference type="EC" id="2.1.1.-" evidence="4"/>
<dbReference type="GO" id="GO:0008170">
    <property type="term" value="F:N-methyltransferase activity"/>
    <property type="evidence" value="ECO:0007669"/>
    <property type="project" value="InterPro"/>
</dbReference>
<feature type="domain" description="DNA methylase N-4/N-6" evidence="5">
    <location>
        <begin position="25"/>
        <end position="321"/>
    </location>
</feature>
<comment type="similarity">
    <text evidence="1 4">Belongs to the N(4)/N(6)-methyltransferase family.</text>
</comment>
<dbReference type="InterPro" id="IPR001091">
    <property type="entry name" value="RM_Methyltransferase"/>
</dbReference>
<keyword evidence="3" id="KW-0808">Transferase</keyword>
<dbReference type="KEGG" id="tim:GMBLW1_08790"/>
<evidence type="ECO:0000256" key="1">
    <source>
        <dbReference type="ARBA" id="ARBA00006594"/>
    </source>
</evidence>
<gene>
    <name evidence="6" type="ORF">GMBLW1_08790</name>
</gene>
<dbReference type="PRINTS" id="PR00508">
    <property type="entry name" value="S21N4MTFRASE"/>
</dbReference>
<evidence type="ECO:0000259" key="5">
    <source>
        <dbReference type="Pfam" id="PF01555"/>
    </source>
</evidence>
<dbReference type="SUPFAM" id="SSF53335">
    <property type="entry name" value="S-adenosyl-L-methionine-dependent methyltransferases"/>
    <property type="match status" value="1"/>
</dbReference>
<evidence type="ECO:0000313" key="7">
    <source>
        <dbReference type="Proteomes" id="UP000464378"/>
    </source>
</evidence>
<organism evidence="6">
    <name type="scientific">Tuwongella immobilis</name>
    <dbReference type="NCBI Taxonomy" id="692036"/>
    <lineage>
        <taxon>Bacteria</taxon>
        <taxon>Pseudomonadati</taxon>
        <taxon>Planctomycetota</taxon>
        <taxon>Planctomycetia</taxon>
        <taxon>Gemmatales</taxon>
        <taxon>Gemmataceae</taxon>
        <taxon>Tuwongella</taxon>
    </lineage>
</organism>
<dbReference type="Proteomes" id="UP000464378">
    <property type="component" value="Chromosome"/>
</dbReference>
<dbReference type="PANTHER" id="PTHR13370:SF3">
    <property type="entry name" value="TRNA (GUANINE(10)-N2)-METHYLTRANSFERASE HOMOLOG"/>
    <property type="match status" value="1"/>
</dbReference>
<dbReference type="InterPro" id="IPR002941">
    <property type="entry name" value="DNA_methylase_N4/N6"/>
</dbReference>